<dbReference type="EMBL" id="CP012333">
    <property type="protein sequence ID" value="AKU93606.1"/>
    <property type="molecule type" value="Genomic_DNA"/>
</dbReference>
<sequence length="350" mass="35304">MMLREAARAARPGRCGVLFVGLAFVATAIAFGVSACASSDSDGQVAADGGTTNVVQDGSSTSPTGEAAAAAMTPDAACKAYAKARCAKLKSCSDFLFEYAWGNEETCEERQSLGCTDRFTEPGVAMKPADLDTCAKAFASVSCDDLSTRTLPASCTLEGTLAKGATCAHDEQCATGLCKKASFGACGSCDEPSKEGTACSADAVCAVGLVCAGTCTKPAAKGAYCSPRDPCAQGLVCDPDKSRCVQGDPAGTRCADSPSSPDLCDHVNGVVCNPLLMQCEAAKVVAIGNRCNPYSDVCAAGATCDAYGECVPPLAEGDDCRVTGGGPSCFYPAVCELGKCVVPAASACTD</sequence>
<dbReference type="AlphaFoldDB" id="A0A0K1PJL0"/>
<dbReference type="STRING" id="1391654.AKJ09_00270"/>
<dbReference type="KEGG" id="llu:AKJ09_00270"/>
<proteinExistence type="predicted"/>
<dbReference type="OrthoDB" id="5504878at2"/>
<reference evidence="1 2" key="1">
    <citation type="submission" date="2015-08" db="EMBL/GenBank/DDBJ databases">
        <authorList>
            <person name="Babu N.S."/>
            <person name="Beckwith C.J."/>
            <person name="Beseler K.G."/>
            <person name="Brison A."/>
            <person name="Carone J.V."/>
            <person name="Caskin T.P."/>
            <person name="Diamond M."/>
            <person name="Durham M.E."/>
            <person name="Foxe J.M."/>
            <person name="Go M."/>
            <person name="Henderson B.A."/>
            <person name="Jones I.B."/>
            <person name="McGettigan J.A."/>
            <person name="Micheletti S.J."/>
            <person name="Nasrallah M.E."/>
            <person name="Ortiz D."/>
            <person name="Piller C.R."/>
            <person name="Privatt S.R."/>
            <person name="Schneider S.L."/>
            <person name="Sharp S."/>
            <person name="Smith T.C."/>
            <person name="Stanton J.D."/>
            <person name="Ullery H.E."/>
            <person name="Wilson R.J."/>
            <person name="Serrano M.G."/>
            <person name="Buck G."/>
            <person name="Lee V."/>
            <person name="Wang Y."/>
            <person name="Carvalho R."/>
            <person name="Voegtly L."/>
            <person name="Shi R."/>
            <person name="Duckworth R."/>
            <person name="Johnson A."/>
            <person name="Loviza R."/>
            <person name="Walstead R."/>
            <person name="Shah Z."/>
            <person name="Kiflezghi M."/>
            <person name="Wade K."/>
            <person name="Ball S.L."/>
            <person name="Bradley K.W."/>
            <person name="Asai D.J."/>
            <person name="Bowman C.A."/>
            <person name="Russell D.A."/>
            <person name="Pope W.H."/>
            <person name="Jacobs-Sera D."/>
            <person name="Hendrix R.W."/>
            <person name="Hatfull G.F."/>
        </authorList>
    </citation>
    <scope>NUCLEOTIDE SEQUENCE [LARGE SCALE GENOMIC DNA]</scope>
    <source>
        <strain evidence="1 2">DSM 27648</strain>
    </source>
</reference>
<evidence type="ECO:0000313" key="1">
    <source>
        <dbReference type="EMBL" id="AKU93606.1"/>
    </source>
</evidence>
<dbReference type="RefSeq" id="WP_146645326.1">
    <property type="nucleotide sequence ID" value="NZ_CP012333.1"/>
</dbReference>
<protein>
    <submittedName>
        <fullName evidence="1">Uncharacterized protein</fullName>
    </submittedName>
</protein>
<dbReference type="Proteomes" id="UP000064967">
    <property type="component" value="Chromosome"/>
</dbReference>
<gene>
    <name evidence="1" type="ORF">AKJ09_00270</name>
</gene>
<organism evidence="1 2">
    <name type="scientific">Labilithrix luteola</name>
    <dbReference type="NCBI Taxonomy" id="1391654"/>
    <lineage>
        <taxon>Bacteria</taxon>
        <taxon>Pseudomonadati</taxon>
        <taxon>Myxococcota</taxon>
        <taxon>Polyangia</taxon>
        <taxon>Polyangiales</taxon>
        <taxon>Labilitrichaceae</taxon>
        <taxon>Labilithrix</taxon>
    </lineage>
</organism>
<name>A0A0K1PJL0_9BACT</name>
<accession>A0A0K1PJL0</accession>
<evidence type="ECO:0000313" key="2">
    <source>
        <dbReference type="Proteomes" id="UP000064967"/>
    </source>
</evidence>
<keyword evidence="2" id="KW-1185">Reference proteome</keyword>